<feature type="compositionally biased region" description="Low complexity" evidence="1">
    <location>
        <begin position="77"/>
        <end position="95"/>
    </location>
</feature>
<accession>Q69WU1</accession>
<dbReference type="EMBL" id="AP003737">
    <property type="protein sequence ID" value="BAD30138.1"/>
    <property type="molecule type" value="Genomic_DNA"/>
</dbReference>
<evidence type="ECO:0000313" key="2">
    <source>
        <dbReference type="EMBL" id="BAD30138.1"/>
    </source>
</evidence>
<name>Q69WU1_ORYSJ</name>
<evidence type="ECO:0000313" key="3">
    <source>
        <dbReference type="Proteomes" id="UP000000763"/>
    </source>
</evidence>
<gene>
    <name evidence="2" type="primary">OJ1051_D12.14</name>
</gene>
<feature type="region of interest" description="Disordered" evidence="1">
    <location>
        <begin position="1"/>
        <end position="64"/>
    </location>
</feature>
<protein>
    <submittedName>
        <fullName evidence="2">Uncharacterized protein</fullName>
    </submittedName>
</protein>
<reference evidence="3" key="2">
    <citation type="journal article" date="2008" name="Nucleic Acids Res.">
        <title>The rice annotation project database (RAP-DB): 2008 update.</title>
        <authorList>
            <consortium name="The rice annotation project (RAP)"/>
        </authorList>
    </citation>
    <scope>GENOME REANNOTATION</scope>
    <source>
        <strain evidence="3">cv. Nipponbare</strain>
    </source>
</reference>
<evidence type="ECO:0000256" key="1">
    <source>
        <dbReference type="SAM" id="MobiDB-lite"/>
    </source>
</evidence>
<feature type="region of interest" description="Disordered" evidence="1">
    <location>
        <begin position="76"/>
        <end position="148"/>
    </location>
</feature>
<dbReference type="Proteomes" id="UP000000763">
    <property type="component" value="Chromosome 7"/>
</dbReference>
<sequence>MTKWDDGGALDTGNADERTTNSGGTRRQQRRGGGGSRSAPASSMWLRWRARDPAGGGSPYTDPTVVAVNARIQWWRSSPHGSGSQPPSPRVGSSSPPLPFLPSLDPAEGRGVGGVAAGGERGSDGGWRGGRREAGGTMAIGRKPAAGF</sequence>
<dbReference type="AlphaFoldDB" id="Q69WU1"/>
<organism evidence="2 3">
    <name type="scientific">Oryza sativa subsp. japonica</name>
    <name type="common">Rice</name>
    <dbReference type="NCBI Taxonomy" id="39947"/>
    <lineage>
        <taxon>Eukaryota</taxon>
        <taxon>Viridiplantae</taxon>
        <taxon>Streptophyta</taxon>
        <taxon>Embryophyta</taxon>
        <taxon>Tracheophyta</taxon>
        <taxon>Spermatophyta</taxon>
        <taxon>Magnoliopsida</taxon>
        <taxon>Liliopsida</taxon>
        <taxon>Poales</taxon>
        <taxon>Poaceae</taxon>
        <taxon>BOP clade</taxon>
        <taxon>Oryzoideae</taxon>
        <taxon>Oryzeae</taxon>
        <taxon>Oryzinae</taxon>
        <taxon>Oryza</taxon>
        <taxon>Oryza sativa</taxon>
    </lineage>
</organism>
<feature type="compositionally biased region" description="Gly residues" evidence="1">
    <location>
        <begin position="110"/>
        <end position="128"/>
    </location>
</feature>
<proteinExistence type="predicted"/>
<reference evidence="3" key="1">
    <citation type="journal article" date="2005" name="Nature">
        <title>The map-based sequence of the rice genome.</title>
        <authorList>
            <consortium name="International rice genome sequencing project (IRGSP)"/>
            <person name="Matsumoto T."/>
            <person name="Wu J."/>
            <person name="Kanamori H."/>
            <person name="Katayose Y."/>
            <person name="Fujisawa M."/>
            <person name="Namiki N."/>
            <person name="Mizuno H."/>
            <person name="Yamamoto K."/>
            <person name="Antonio B.A."/>
            <person name="Baba T."/>
            <person name="Sakata K."/>
            <person name="Nagamura Y."/>
            <person name="Aoki H."/>
            <person name="Arikawa K."/>
            <person name="Arita K."/>
            <person name="Bito T."/>
            <person name="Chiden Y."/>
            <person name="Fujitsuka N."/>
            <person name="Fukunaka R."/>
            <person name="Hamada M."/>
            <person name="Harada C."/>
            <person name="Hayashi A."/>
            <person name="Hijishita S."/>
            <person name="Honda M."/>
            <person name="Hosokawa S."/>
            <person name="Ichikawa Y."/>
            <person name="Idonuma A."/>
            <person name="Iijima M."/>
            <person name="Ikeda M."/>
            <person name="Ikeno M."/>
            <person name="Ito K."/>
            <person name="Ito S."/>
            <person name="Ito T."/>
            <person name="Ito Y."/>
            <person name="Ito Y."/>
            <person name="Iwabuchi A."/>
            <person name="Kamiya K."/>
            <person name="Karasawa W."/>
            <person name="Kurita K."/>
            <person name="Katagiri S."/>
            <person name="Kikuta A."/>
            <person name="Kobayashi H."/>
            <person name="Kobayashi N."/>
            <person name="Machita K."/>
            <person name="Maehara T."/>
            <person name="Masukawa M."/>
            <person name="Mizubayashi T."/>
            <person name="Mukai Y."/>
            <person name="Nagasaki H."/>
            <person name="Nagata Y."/>
            <person name="Naito S."/>
            <person name="Nakashima M."/>
            <person name="Nakama Y."/>
            <person name="Nakamichi Y."/>
            <person name="Nakamura M."/>
            <person name="Meguro A."/>
            <person name="Negishi M."/>
            <person name="Ohta I."/>
            <person name="Ohta T."/>
            <person name="Okamoto M."/>
            <person name="Ono N."/>
            <person name="Saji S."/>
            <person name="Sakaguchi M."/>
            <person name="Sakai K."/>
            <person name="Shibata M."/>
            <person name="Shimokawa T."/>
            <person name="Song J."/>
            <person name="Takazaki Y."/>
            <person name="Terasawa K."/>
            <person name="Tsugane M."/>
            <person name="Tsuji K."/>
            <person name="Ueda S."/>
            <person name="Waki K."/>
            <person name="Yamagata H."/>
            <person name="Yamamoto M."/>
            <person name="Yamamoto S."/>
            <person name="Yamane H."/>
            <person name="Yoshiki S."/>
            <person name="Yoshihara R."/>
            <person name="Yukawa K."/>
            <person name="Zhong H."/>
            <person name="Yano M."/>
            <person name="Yuan Q."/>
            <person name="Ouyang S."/>
            <person name="Liu J."/>
            <person name="Jones K.M."/>
            <person name="Gansberger K."/>
            <person name="Moffat K."/>
            <person name="Hill J."/>
            <person name="Bera J."/>
            <person name="Fadrosh D."/>
            <person name="Jin S."/>
            <person name="Johri S."/>
            <person name="Kim M."/>
            <person name="Overton L."/>
            <person name="Reardon M."/>
            <person name="Tsitrin T."/>
            <person name="Vuong H."/>
            <person name="Weaver B."/>
            <person name="Ciecko A."/>
            <person name="Tallon L."/>
            <person name="Jackson J."/>
            <person name="Pai G."/>
            <person name="Aken S.V."/>
            <person name="Utterback T."/>
            <person name="Reidmuller S."/>
            <person name="Feldblyum T."/>
            <person name="Hsiao J."/>
            <person name="Zismann V."/>
            <person name="Iobst S."/>
            <person name="de Vazeille A.R."/>
            <person name="Buell C.R."/>
            <person name="Ying K."/>
            <person name="Li Y."/>
            <person name="Lu T."/>
            <person name="Huang Y."/>
            <person name="Zhao Q."/>
            <person name="Feng Q."/>
            <person name="Zhang L."/>
            <person name="Zhu J."/>
            <person name="Weng Q."/>
            <person name="Mu J."/>
            <person name="Lu Y."/>
            <person name="Fan D."/>
            <person name="Liu Y."/>
            <person name="Guan J."/>
            <person name="Zhang Y."/>
            <person name="Yu S."/>
            <person name="Liu X."/>
            <person name="Zhang Y."/>
            <person name="Hong G."/>
            <person name="Han B."/>
            <person name="Choisne N."/>
            <person name="Demange N."/>
            <person name="Orjeda G."/>
            <person name="Samain S."/>
            <person name="Cattolico L."/>
            <person name="Pelletier E."/>
            <person name="Couloux A."/>
            <person name="Segurens B."/>
            <person name="Wincker P."/>
            <person name="D'Hont A."/>
            <person name="Scarpelli C."/>
            <person name="Weissenbach J."/>
            <person name="Salanoubat M."/>
            <person name="Quetier F."/>
            <person name="Yu Y."/>
            <person name="Kim H.R."/>
            <person name="Rambo T."/>
            <person name="Currie J."/>
            <person name="Collura K."/>
            <person name="Luo M."/>
            <person name="Yang T."/>
            <person name="Ammiraju J.S.S."/>
            <person name="Engler F."/>
            <person name="Soderlund C."/>
            <person name="Wing R.A."/>
            <person name="Palmer L.E."/>
            <person name="de la Bastide M."/>
            <person name="Spiegel L."/>
            <person name="Nascimento L."/>
            <person name="Zutavern T."/>
            <person name="O'Shaughnessy A."/>
            <person name="Dike S."/>
            <person name="Dedhia N."/>
            <person name="Preston R."/>
            <person name="Balija V."/>
            <person name="McCombie W.R."/>
            <person name="Chow T."/>
            <person name="Chen H."/>
            <person name="Chung M."/>
            <person name="Chen C."/>
            <person name="Shaw J."/>
            <person name="Wu H."/>
            <person name="Hsiao K."/>
            <person name="Chao Y."/>
            <person name="Chu M."/>
            <person name="Cheng C."/>
            <person name="Hour A."/>
            <person name="Lee P."/>
            <person name="Lin S."/>
            <person name="Lin Y."/>
            <person name="Liou J."/>
            <person name="Liu S."/>
            <person name="Hsing Y."/>
            <person name="Raghuvanshi S."/>
            <person name="Mohanty A."/>
            <person name="Bharti A.K."/>
            <person name="Gaur A."/>
            <person name="Gupta V."/>
            <person name="Kumar D."/>
            <person name="Ravi V."/>
            <person name="Vij S."/>
            <person name="Kapur A."/>
            <person name="Khurana P."/>
            <person name="Khurana P."/>
            <person name="Khurana J.P."/>
            <person name="Tyagi A.K."/>
            <person name="Gaikwad K."/>
            <person name="Singh A."/>
            <person name="Dalal V."/>
            <person name="Srivastava S."/>
            <person name="Dixit A."/>
            <person name="Pal A.K."/>
            <person name="Ghazi I.A."/>
            <person name="Yadav M."/>
            <person name="Pandit A."/>
            <person name="Bhargava A."/>
            <person name="Sureshbabu K."/>
            <person name="Batra K."/>
            <person name="Sharma T.R."/>
            <person name="Mohapatra T."/>
            <person name="Singh N.K."/>
            <person name="Messing J."/>
            <person name="Nelson A.B."/>
            <person name="Fuks G."/>
            <person name="Kavchok S."/>
            <person name="Keizer G."/>
            <person name="Linton E."/>
            <person name="Llaca V."/>
            <person name="Song R."/>
            <person name="Tanyolac B."/>
            <person name="Young S."/>
            <person name="Ho-Il K."/>
            <person name="Hahn J.H."/>
            <person name="Sangsakoo G."/>
            <person name="Vanavichit A."/>
            <person name="de Mattos Luiz.A.T."/>
            <person name="Zimmer P.D."/>
            <person name="Malone G."/>
            <person name="Dellagostin O."/>
            <person name="de Oliveira A.C."/>
            <person name="Bevan M."/>
            <person name="Bancroft I."/>
            <person name="Minx P."/>
            <person name="Cordum H."/>
            <person name="Wilson R."/>
            <person name="Cheng Z."/>
            <person name="Jin W."/>
            <person name="Jiang J."/>
            <person name="Leong S.A."/>
            <person name="Iwama H."/>
            <person name="Gojobori T."/>
            <person name="Itoh T."/>
            <person name="Niimura Y."/>
            <person name="Fujii Y."/>
            <person name="Habara T."/>
            <person name="Sakai H."/>
            <person name="Sato Y."/>
            <person name="Wilson G."/>
            <person name="Kumar K."/>
            <person name="McCouch S."/>
            <person name="Juretic N."/>
            <person name="Hoen D."/>
            <person name="Wright S."/>
            <person name="Bruskiewich R."/>
            <person name="Bureau T."/>
            <person name="Miyao A."/>
            <person name="Hirochika H."/>
            <person name="Nishikawa T."/>
            <person name="Kadowaki K."/>
            <person name="Sugiura M."/>
            <person name="Burr B."/>
            <person name="Sasaki T."/>
        </authorList>
    </citation>
    <scope>NUCLEOTIDE SEQUENCE [LARGE SCALE GENOMIC DNA]</scope>
    <source>
        <strain evidence="3">cv. Nipponbare</strain>
    </source>
</reference>